<evidence type="ECO:0000256" key="1">
    <source>
        <dbReference type="ARBA" id="ARBA00007261"/>
    </source>
</evidence>
<dbReference type="Gene3D" id="3.30.830.10">
    <property type="entry name" value="Metalloenzyme, LuxS/M16 peptidase-like"/>
    <property type="match status" value="2"/>
</dbReference>
<gene>
    <name evidence="8" type="ORF">ENJ10_07935</name>
</gene>
<evidence type="ECO:0000256" key="2">
    <source>
        <dbReference type="ARBA" id="ARBA00022670"/>
    </source>
</evidence>
<name>A0A7V1PUL7_CALAY</name>
<evidence type="ECO:0000313" key="8">
    <source>
        <dbReference type="EMBL" id="HED10605.1"/>
    </source>
</evidence>
<evidence type="ECO:0000256" key="4">
    <source>
        <dbReference type="ARBA" id="ARBA00022833"/>
    </source>
</evidence>
<evidence type="ECO:0000259" key="6">
    <source>
        <dbReference type="Pfam" id="PF00675"/>
    </source>
</evidence>
<comment type="caution">
    <text evidence="8">The sequence shown here is derived from an EMBL/GenBank/DDBJ whole genome shotgun (WGS) entry which is preliminary data.</text>
</comment>
<sequence length="422" mass="48245">MPLNIPFKSYRLDNGLQVLLHHDATTPITAVNLWYNVGSWNEKPGKTGFAHLFEHMMFQGSGHVGSDMHFRLIQSVGGTVNGSTAFNRTNYYETLPSHHLERALWLEADRMGFLFEAMTQEKLDNQRDVVKNERRQRVDNQPYGLWLDKTLEMAFPPDYPYHWPVIGYMEDLDAAGLEDIQHFFETYYHPGNASLCIAGDFDEAQVRNWVDSYFGTIPRGVQPPGVRARFEGYFGGEKRELLEDNVQLPRIYLSYHVPGMDSREFIVGQILSAILSGGKSARLYNELSYKRQLAQEAACFLFPMLQTSLLMFMVTPQNGVAVDKMEAALQKEIDRVTASDINDGELERIKNQIVAYKVRELQSVSHIADGLNQAAVLYNDPGYINKELELYQAVTRQDVVTFAQKWLQNSNRVVLTFIPKNE</sequence>
<protein>
    <submittedName>
        <fullName evidence="8">Insulinase family protein</fullName>
    </submittedName>
</protein>
<dbReference type="InterPro" id="IPR050626">
    <property type="entry name" value="Peptidase_M16"/>
</dbReference>
<dbReference type="InterPro" id="IPR011765">
    <property type="entry name" value="Pept_M16_N"/>
</dbReference>
<evidence type="ECO:0000256" key="3">
    <source>
        <dbReference type="ARBA" id="ARBA00022801"/>
    </source>
</evidence>
<dbReference type="PANTHER" id="PTHR43690">
    <property type="entry name" value="NARDILYSIN"/>
    <property type="match status" value="1"/>
</dbReference>
<accession>A0A7V1PUL7</accession>
<comment type="similarity">
    <text evidence="1">Belongs to the peptidase M16 family.</text>
</comment>
<dbReference type="Proteomes" id="UP000886005">
    <property type="component" value="Unassembled WGS sequence"/>
</dbReference>
<dbReference type="PANTHER" id="PTHR43690:SF35">
    <property type="entry name" value="NON-CATALYTIC MEMBER OF PEPTIDASE SUBFAMILY M16B-RELATED"/>
    <property type="match status" value="1"/>
</dbReference>
<evidence type="ECO:0000256" key="5">
    <source>
        <dbReference type="ARBA" id="ARBA00023049"/>
    </source>
</evidence>
<dbReference type="SUPFAM" id="SSF63411">
    <property type="entry name" value="LuxS/MPP-like metallohydrolase"/>
    <property type="match status" value="2"/>
</dbReference>
<dbReference type="Pfam" id="PF00675">
    <property type="entry name" value="Peptidase_M16"/>
    <property type="match status" value="1"/>
</dbReference>
<keyword evidence="5" id="KW-0482">Metalloprotease</keyword>
<keyword evidence="2" id="KW-0645">Protease</keyword>
<proteinExistence type="inferred from homology"/>
<dbReference type="GO" id="GO:0046872">
    <property type="term" value="F:metal ion binding"/>
    <property type="evidence" value="ECO:0007669"/>
    <property type="project" value="InterPro"/>
</dbReference>
<evidence type="ECO:0000259" key="7">
    <source>
        <dbReference type="Pfam" id="PF05193"/>
    </source>
</evidence>
<reference evidence="8" key="1">
    <citation type="journal article" date="2020" name="mSystems">
        <title>Genome- and Community-Level Interaction Insights into Carbon Utilization and Element Cycling Functions of Hydrothermarchaeota in Hydrothermal Sediment.</title>
        <authorList>
            <person name="Zhou Z."/>
            <person name="Liu Y."/>
            <person name="Xu W."/>
            <person name="Pan J."/>
            <person name="Luo Z.H."/>
            <person name="Li M."/>
        </authorList>
    </citation>
    <scope>NUCLEOTIDE SEQUENCE [LARGE SCALE GENOMIC DNA]</scope>
    <source>
        <strain evidence="8">HyVt-456</strain>
    </source>
</reference>
<dbReference type="GO" id="GO:0008237">
    <property type="term" value="F:metallopeptidase activity"/>
    <property type="evidence" value="ECO:0007669"/>
    <property type="project" value="UniProtKB-KW"/>
</dbReference>
<dbReference type="InterPro" id="IPR011249">
    <property type="entry name" value="Metalloenz_LuxS/M16"/>
</dbReference>
<keyword evidence="3" id="KW-0378">Hydrolase</keyword>
<keyword evidence="4" id="KW-0862">Zinc</keyword>
<dbReference type="InterPro" id="IPR007863">
    <property type="entry name" value="Peptidase_M16_C"/>
</dbReference>
<dbReference type="Pfam" id="PF05193">
    <property type="entry name" value="Peptidase_M16_C"/>
    <property type="match status" value="1"/>
</dbReference>
<dbReference type="EMBL" id="DRLD01000218">
    <property type="protein sequence ID" value="HED10605.1"/>
    <property type="molecule type" value="Genomic_DNA"/>
</dbReference>
<dbReference type="AlphaFoldDB" id="A0A7V1PUL7"/>
<feature type="domain" description="Peptidase M16 C-terminal" evidence="7">
    <location>
        <begin position="177"/>
        <end position="352"/>
    </location>
</feature>
<feature type="domain" description="Peptidase M16 N-terminal" evidence="6">
    <location>
        <begin position="18"/>
        <end position="142"/>
    </location>
</feature>
<organism evidence="8">
    <name type="scientific">Caldithrix abyssi</name>
    <dbReference type="NCBI Taxonomy" id="187145"/>
    <lineage>
        <taxon>Bacteria</taxon>
        <taxon>Pseudomonadati</taxon>
        <taxon>Calditrichota</taxon>
        <taxon>Calditrichia</taxon>
        <taxon>Calditrichales</taxon>
        <taxon>Calditrichaceae</taxon>
        <taxon>Caldithrix</taxon>
    </lineage>
</organism>
<dbReference type="GO" id="GO:0006508">
    <property type="term" value="P:proteolysis"/>
    <property type="evidence" value="ECO:0007669"/>
    <property type="project" value="UniProtKB-KW"/>
</dbReference>